<name>A0A0Q9YHR6_9GAMM</name>
<keyword evidence="10" id="KW-0378">Hydrolase</keyword>
<dbReference type="EMBL" id="LKHV01000019">
    <property type="protein sequence ID" value="KRG17298.1"/>
    <property type="molecule type" value="Genomic_DNA"/>
</dbReference>
<keyword evidence="3 7" id="KW-0547">Nucleotide-binding</keyword>
<dbReference type="PATRIC" id="fig|1590042.3.peg.2504"/>
<comment type="subcellular location">
    <subcellularLocation>
        <location evidence="1">Membrane</location>
    </subcellularLocation>
</comment>
<reference evidence="11" key="2">
    <citation type="journal article" date="2016" name="Genome Announc.">
        <title>Draft Genome Sequences of Two Novel Amoeba-Resistant Intranuclear Bacteria, 'Candidatus Berkiella cookevillensis' and 'Candidatus Berkiella aquae'.</title>
        <authorList>
            <person name="Mehari Y.T."/>
            <person name="Arivett B.A."/>
            <person name="Farone A.L."/>
            <person name="Gunderson J.H."/>
            <person name="Farone M.B."/>
        </authorList>
    </citation>
    <scope>NUCLEOTIDE SEQUENCE</scope>
    <source>
        <strain evidence="11">CC99</strain>
    </source>
</reference>
<dbReference type="EMBL" id="LKHV02000001">
    <property type="protein sequence ID" value="MCS5707361.1"/>
    <property type="molecule type" value="Genomic_DNA"/>
</dbReference>
<dbReference type="Gene3D" id="1.10.8.60">
    <property type="match status" value="2"/>
</dbReference>
<evidence type="ECO:0000256" key="8">
    <source>
        <dbReference type="SAM" id="SignalP"/>
    </source>
</evidence>
<comment type="similarity">
    <text evidence="7">Belongs to the AAA ATPase family.</text>
</comment>
<evidence type="ECO:0000313" key="10">
    <source>
        <dbReference type="EMBL" id="KRG17298.1"/>
    </source>
</evidence>
<evidence type="ECO:0000256" key="5">
    <source>
        <dbReference type="ARBA" id="ARBA00022989"/>
    </source>
</evidence>
<evidence type="ECO:0000256" key="4">
    <source>
        <dbReference type="ARBA" id="ARBA00022840"/>
    </source>
</evidence>
<dbReference type="STRING" id="437022.CC99x_02446"/>
<dbReference type="GO" id="GO:0004222">
    <property type="term" value="F:metalloendopeptidase activity"/>
    <property type="evidence" value="ECO:0007669"/>
    <property type="project" value="InterPro"/>
</dbReference>
<evidence type="ECO:0000256" key="1">
    <source>
        <dbReference type="ARBA" id="ARBA00004370"/>
    </source>
</evidence>
<reference evidence="11" key="3">
    <citation type="submission" date="2021-06" db="EMBL/GenBank/DDBJ databases">
        <title>Genomic Description and Analysis of Intracellular Bacteria, Candidatus Berkiella cookevillensis and Candidatus Berkiella aquae.</title>
        <authorList>
            <person name="Kidane D.T."/>
            <person name="Mehari Y.T."/>
            <person name="Rice F.C."/>
            <person name="Arivett B.A."/>
            <person name="Farone A.L."/>
            <person name="Berk S.G."/>
            <person name="Farone M.B."/>
        </authorList>
    </citation>
    <scope>NUCLEOTIDE SEQUENCE</scope>
    <source>
        <strain evidence="11">CC99</strain>
    </source>
</reference>
<dbReference type="SUPFAM" id="SSF140990">
    <property type="entry name" value="FtsH protease domain-like"/>
    <property type="match status" value="1"/>
</dbReference>
<dbReference type="GO" id="GO:0006508">
    <property type="term" value="P:proteolysis"/>
    <property type="evidence" value="ECO:0007669"/>
    <property type="project" value="UniProtKB-KW"/>
</dbReference>
<feature type="domain" description="AAA+ ATPase" evidence="9">
    <location>
        <begin position="623"/>
        <end position="762"/>
    </location>
</feature>
<dbReference type="InterPro" id="IPR037219">
    <property type="entry name" value="Peptidase_M41-like"/>
</dbReference>
<proteinExistence type="inferred from homology"/>
<dbReference type="PANTHER" id="PTHR23076">
    <property type="entry name" value="METALLOPROTEASE M41 FTSH"/>
    <property type="match status" value="1"/>
</dbReference>
<organism evidence="10">
    <name type="scientific">Candidatus Berkiella cookevillensis</name>
    <dbReference type="NCBI Taxonomy" id="437022"/>
    <lineage>
        <taxon>Bacteria</taxon>
        <taxon>Pseudomonadati</taxon>
        <taxon>Pseudomonadota</taxon>
        <taxon>Gammaproteobacteria</taxon>
        <taxon>Candidatus Berkiellales</taxon>
        <taxon>Candidatus Berkiellaceae</taxon>
        <taxon>Candidatus Berkiella</taxon>
    </lineage>
</organism>
<keyword evidence="10" id="KW-0482">Metalloprotease</keyword>
<keyword evidence="5" id="KW-1133">Transmembrane helix</keyword>
<evidence type="ECO:0000313" key="11">
    <source>
        <dbReference type="EMBL" id="MCS5707361.1"/>
    </source>
</evidence>
<evidence type="ECO:0000256" key="6">
    <source>
        <dbReference type="ARBA" id="ARBA00023054"/>
    </source>
</evidence>
<keyword evidence="10" id="KW-0645">Protease</keyword>
<gene>
    <name evidence="10" type="primary">ftsH_2</name>
    <name evidence="11" type="ORF">CC99x_000440</name>
    <name evidence="10" type="ORF">CC99x_02446</name>
</gene>
<dbReference type="Gene3D" id="1.20.58.760">
    <property type="entry name" value="Peptidase M41"/>
    <property type="match status" value="1"/>
</dbReference>
<dbReference type="OrthoDB" id="9809379at2"/>
<dbReference type="AlphaFoldDB" id="A0A0Q9YHR6"/>
<evidence type="ECO:0000259" key="9">
    <source>
        <dbReference type="SMART" id="SM00382"/>
    </source>
</evidence>
<feature type="chain" id="PRO_5043129632" evidence="8">
    <location>
        <begin position="31"/>
        <end position="1021"/>
    </location>
</feature>
<dbReference type="PROSITE" id="PS00674">
    <property type="entry name" value="AAA"/>
    <property type="match status" value="2"/>
</dbReference>
<dbReference type="SMART" id="SM00382">
    <property type="entry name" value="AAA"/>
    <property type="match status" value="2"/>
</dbReference>
<dbReference type="FunFam" id="3.40.50.300:FF:001025">
    <property type="entry name" value="ATPase family, AAA domain-containing 2B"/>
    <property type="match status" value="1"/>
</dbReference>
<keyword evidence="12" id="KW-1185">Reference proteome</keyword>
<evidence type="ECO:0000313" key="12">
    <source>
        <dbReference type="Proteomes" id="UP000051494"/>
    </source>
</evidence>
<keyword evidence="8" id="KW-0732">Signal</keyword>
<comment type="caution">
    <text evidence="10">The sequence shown here is derived from an EMBL/GenBank/DDBJ whole genome shotgun (WGS) entry which is preliminary data.</text>
</comment>
<evidence type="ECO:0000256" key="2">
    <source>
        <dbReference type="ARBA" id="ARBA00022692"/>
    </source>
</evidence>
<keyword evidence="4 7" id="KW-0067">ATP-binding</keyword>
<evidence type="ECO:0000256" key="3">
    <source>
        <dbReference type="ARBA" id="ARBA00022741"/>
    </source>
</evidence>
<dbReference type="Gene3D" id="3.40.50.300">
    <property type="entry name" value="P-loop containing nucleotide triphosphate hydrolases"/>
    <property type="match status" value="2"/>
</dbReference>
<dbReference type="Pfam" id="PF00004">
    <property type="entry name" value="AAA"/>
    <property type="match status" value="2"/>
</dbReference>
<dbReference type="GO" id="GO:0016020">
    <property type="term" value="C:membrane"/>
    <property type="evidence" value="ECO:0007669"/>
    <property type="project" value="UniProtKB-SubCell"/>
</dbReference>
<dbReference type="SUPFAM" id="SSF52540">
    <property type="entry name" value="P-loop containing nucleoside triphosphate hydrolases"/>
    <property type="match status" value="2"/>
</dbReference>
<dbReference type="Pfam" id="PF01434">
    <property type="entry name" value="Peptidase_M41"/>
    <property type="match status" value="1"/>
</dbReference>
<dbReference type="InterPro" id="IPR000642">
    <property type="entry name" value="Peptidase_M41"/>
</dbReference>
<dbReference type="EC" id="3.4.24.-" evidence="10"/>
<dbReference type="RefSeq" id="WP_057625533.1">
    <property type="nucleotide sequence ID" value="NZ_LKHV02000001.1"/>
</dbReference>
<accession>A0A0Q9YHR6</accession>
<dbReference type="InterPro" id="IPR003959">
    <property type="entry name" value="ATPase_AAA_core"/>
</dbReference>
<feature type="domain" description="AAA+ ATPase" evidence="9">
    <location>
        <begin position="353"/>
        <end position="491"/>
    </location>
</feature>
<reference evidence="10" key="1">
    <citation type="submission" date="2015-09" db="EMBL/GenBank/DDBJ databases">
        <title>Draft Genome Sequences of Two Novel Amoeba-resistant Intranuclear Bacteria, Candidatus Berkiella cookevillensis and Candidatus Berkiella aquae.</title>
        <authorList>
            <person name="Mehari Y.T."/>
            <person name="Arivett B.A."/>
            <person name="Farone A.L."/>
            <person name="Gunderson J.H."/>
            <person name="Farone M.B."/>
        </authorList>
    </citation>
    <scope>NUCLEOTIDE SEQUENCE [LARGE SCALE GENOMIC DNA]</scope>
    <source>
        <strain evidence="10">CC99</strain>
    </source>
</reference>
<keyword evidence="5" id="KW-0472">Membrane</keyword>
<keyword evidence="6" id="KW-0175">Coiled coil</keyword>
<dbReference type="Proteomes" id="UP000051494">
    <property type="component" value="Unassembled WGS sequence"/>
</dbReference>
<keyword evidence="2" id="KW-0812">Transmembrane</keyword>
<sequence>MLRVTKQFSVSLLFILCLSINSLSYAQANAQDENTSITPITQSNHHTKEQEILINTSHLKNLLSIFNGWTDSKKIESADRIKIIYGDLNTSKQLILLERSKINATYLPFDSEGKSIRALQDDLSSFFNNLPDLSKNPRPIIVHIELSGDTRIFYPEYWDIFSQFSNTLWKDNATLIISTNSSSNLASMRSGSYYANDYPDHKTLDEMTLMYQIVYPSYQERQEIISLLTKGYKYDKNTSLDNLSLITHGYTFYDIYNLLAIVKKKTKSNVIDMSVIRTAQEDSNHIYQPISAITPEKNKAPSSKKEQFEFYSAGEIDLSFADVAGLDSAKEELNVYLRYLKQPEKFKAMGATMPKGLILYGPPGTGKTHLAKAFAGEAKLNFIYASSSQFLQGFVGEAAKSIHAAFEYARNNKPCILFIDEIDGISEKRSESSSSSNRETVNQLLIELDGINSAANEGLIVIAATNQLDRIDSAILRPGRFDSHIYLGLPTEQDRKTLITSLTRKYKVNDKVDLNELTRTTQGWTTAKIANLFNIAAIHAVLKNKPMIDEISFTEAKEKILEETRNFHEKPKDIDNKFQIILPEDVKTTFAQVGGLSEAKQELKDILYFIKNVDKLKNAGIAIPKGAILYGPPGTGKTMLARALAGEANVSFISLSATELMGQYIGHSAPVIRDLFTLARAISPAIIFIDEFDAIVQSRNSMNSNSINQEIVNQLLAELDGIKEDKNNMIFIVAATNRLDTIDPAILRPGRFDRHINVSYPDKADREDICRIFFESYAVDKSIKPIDIANMTPGWSPSQIKQLFNEAAIRTVKNNQAHITMNDFATAKDRILIGSKSIVVKDKAALELTAYHEAGHALMAYLLPESNKKVEKINIMARGDTLGVTIFQPDEESFSTSYKTLRAHIAVALGGRAAEEILRGHDGITSGISSDLNHASDIVFRMLTQYGYSTSNGLIAYPYRNISIGTATPEIMQEMKKILDEEYTRTLKLLTDNKTKLEKIVKALLEKESLTEAEFYKLLAE</sequence>
<dbReference type="InterPro" id="IPR003593">
    <property type="entry name" value="AAA+_ATPase"/>
</dbReference>
<dbReference type="FunFam" id="3.40.50.300:FF:002568">
    <property type="entry name" value="Cell division protein (FtsH)"/>
    <property type="match status" value="1"/>
</dbReference>
<evidence type="ECO:0000256" key="7">
    <source>
        <dbReference type="RuleBase" id="RU003651"/>
    </source>
</evidence>
<dbReference type="InterPro" id="IPR003960">
    <property type="entry name" value="ATPase_AAA_CS"/>
</dbReference>
<dbReference type="PANTHER" id="PTHR23076:SF113">
    <property type="entry name" value="ATP-DEPENDENT ZINC METALLOPROTEASE FTSH 1, CHLOROPLASTIC-RELATED"/>
    <property type="match status" value="1"/>
</dbReference>
<dbReference type="GO" id="GO:0004176">
    <property type="term" value="F:ATP-dependent peptidase activity"/>
    <property type="evidence" value="ECO:0007669"/>
    <property type="project" value="InterPro"/>
</dbReference>
<dbReference type="GO" id="GO:0005524">
    <property type="term" value="F:ATP binding"/>
    <property type="evidence" value="ECO:0007669"/>
    <property type="project" value="UniProtKB-KW"/>
</dbReference>
<feature type="signal peptide" evidence="8">
    <location>
        <begin position="1"/>
        <end position="30"/>
    </location>
</feature>
<protein>
    <submittedName>
        <fullName evidence="11">AAA family ATPase</fullName>
    </submittedName>
    <submittedName>
        <fullName evidence="10">ATP-dependent zinc metalloprotease FtsH</fullName>
        <ecNumber evidence="10">3.4.24.-</ecNumber>
    </submittedName>
</protein>
<dbReference type="InterPro" id="IPR027417">
    <property type="entry name" value="P-loop_NTPase"/>
</dbReference>
<dbReference type="GO" id="GO:0016887">
    <property type="term" value="F:ATP hydrolysis activity"/>
    <property type="evidence" value="ECO:0007669"/>
    <property type="project" value="InterPro"/>
</dbReference>